<organism evidence="9 10">
    <name type="scientific">Forsythia ovata</name>
    <dbReference type="NCBI Taxonomy" id="205694"/>
    <lineage>
        <taxon>Eukaryota</taxon>
        <taxon>Viridiplantae</taxon>
        <taxon>Streptophyta</taxon>
        <taxon>Embryophyta</taxon>
        <taxon>Tracheophyta</taxon>
        <taxon>Spermatophyta</taxon>
        <taxon>Magnoliopsida</taxon>
        <taxon>eudicotyledons</taxon>
        <taxon>Gunneridae</taxon>
        <taxon>Pentapetalae</taxon>
        <taxon>asterids</taxon>
        <taxon>lamiids</taxon>
        <taxon>Lamiales</taxon>
        <taxon>Oleaceae</taxon>
        <taxon>Forsythieae</taxon>
        <taxon>Forsythia</taxon>
    </lineage>
</organism>
<dbReference type="PANTHER" id="PTHR46296">
    <property type="entry name" value="BNAA05G37250D PROTEIN"/>
    <property type="match status" value="1"/>
</dbReference>
<comment type="caution">
    <text evidence="9">The sequence shown here is derived from an EMBL/GenBank/DDBJ whole genome shotgun (WGS) entry which is preliminary data.</text>
</comment>
<dbReference type="Pfam" id="PF02893">
    <property type="entry name" value="GRAM"/>
    <property type="match status" value="1"/>
</dbReference>
<keyword evidence="2" id="KW-0812">Transmembrane</keyword>
<proteinExistence type="predicted"/>
<dbReference type="GO" id="GO:0016020">
    <property type="term" value="C:membrane"/>
    <property type="evidence" value="ECO:0007669"/>
    <property type="project" value="UniProtKB-SubCell"/>
</dbReference>
<dbReference type="CDD" id="cd00030">
    <property type="entry name" value="C2"/>
    <property type="match status" value="2"/>
</dbReference>
<dbReference type="InterPro" id="IPR000008">
    <property type="entry name" value="C2_dom"/>
</dbReference>
<evidence type="ECO:0000259" key="6">
    <source>
        <dbReference type="PROSITE" id="PS50004"/>
    </source>
</evidence>
<accession>A0ABD1S4H6</accession>
<evidence type="ECO:0000256" key="1">
    <source>
        <dbReference type="ARBA" id="ARBA00004167"/>
    </source>
</evidence>
<dbReference type="Pfam" id="PF16016">
    <property type="entry name" value="VASt"/>
    <property type="match status" value="2"/>
</dbReference>
<evidence type="ECO:0000256" key="4">
    <source>
        <dbReference type="ARBA" id="ARBA00023136"/>
    </source>
</evidence>
<dbReference type="Pfam" id="PF12937">
    <property type="entry name" value="F-box-like"/>
    <property type="match status" value="1"/>
</dbReference>
<dbReference type="SUPFAM" id="SSF49562">
    <property type="entry name" value="C2 domain (Calcium/lipid-binding domain, CaLB)"/>
    <property type="match status" value="2"/>
</dbReference>
<dbReference type="Pfam" id="PF00168">
    <property type="entry name" value="C2"/>
    <property type="match status" value="2"/>
</dbReference>
<dbReference type="CDD" id="cd13219">
    <property type="entry name" value="PH-GRAM_C2-GRAM"/>
    <property type="match status" value="1"/>
</dbReference>
<dbReference type="InterPro" id="IPR001810">
    <property type="entry name" value="F-box_dom"/>
</dbReference>
<evidence type="ECO:0000259" key="8">
    <source>
        <dbReference type="PROSITE" id="PS51778"/>
    </source>
</evidence>
<dbReference type="PROSITE" id="PS50004">
    <property type="entry name" value="C2"/>
    <property type="match status" value="2"/>
</dbReference>
<dbReference type="InterPro" id="IPR036047">
    <property type="entry name" value="F-box-like_dom_sf"/>
</dbReference>
<dbReference type="InterPro" id="IPR031968">
    <property type="entry name" value="VASt"/>
</dbReference>
<name>A0ABD1S4H6_9LAMI</name>
<feature type="region of interest" description="Disordered" evidence="5">
    <location>
        <begin position="305"/>
        <end position="338"/>
    </location>
</feature>
<feature type="domain" description="C2" evidence="6">
    <location>
        <begin position="630"/>
        <end position="749"/>
    </location>
</feature>
<dbReference type="EMBL" id="JBFOLJ010000011">
    <property type="protein sequence ID" value="KAL2495649.1"/>
    <property type="molecule type" value="Genomic_DNA"/>
</dbReference>
<feature type="domain" description="VASt" evidence="8">
    <location>
        <begin position="363"/>
        <end position="535"/>
    </location>
</feature>
<dbReference type="CDD" id="cd09917">
    <property type="entry name" value="F-box_SF"/>
    <property type="match status" value="1"/>
</dbReference>
<dbReference type="Gene3D" id="2.30.29.30">
    <property type="entry name" value="Pleckstrin-homology domain (PH domain)/Phosphotyrosine-binding domain (PTB)"/>
    <property type="match status" value="1"/>
</dbReference>
<dbReference type="Gene3D" id="2.60.40.150">
    <property type="entry name" value="C2 domain"/>
    <property type="match status" value="2"/>
</dbReference>
<feature type="domain" description="VASt" evidence="8">
    <location>
        <begin position="998"/>
        <end position="1165"/>
    </location>
</feature>
<dbReference type="InterPro" id="IPR035892">
    <property type="entry name" value="C2_domain_sf"/>
</dbReference>
<dbReference type="PROSITE" id="PS51778">
    <property type="entry name" value="VAST"/>
    <property type="match status" value="2"/>
</dbReference>
<feature type="domain" description="F-box" evidence="7">
    <location>
        <begin position="14"/>
        <end position="61"/>
    </location>
</feature>
<comment type="subcellular location">
    <subcellularLocation>
        <location evidence="1">Membrane</location>
        <topology evidence="1">Single-pass membrane protein</topology>
    </subcellularLocation>
</comment>
<keyword evidence="3" id="KW-1133">Transmembrane helix</keyword>
<reference evidence="10" key="1">
    <citation type="submission" date="2024-07" db="EMBL/GenBank/DDBJ databases">
        <title>Two chromosome-level genome assemblies of Korean endemic species Abeliophyllum distichum and Forsythia ovata (Oleaceae).</title>
        <authorList>
            <person name="Jang H."/>
        </authorList>
    </citation>
    <scope>NUCLEOTIDE SEQUENCE [LARGE SCALE GENOMIC DNA]</scope>
</reference>
<protein>
    <submittedName>
        <fullName evidence="9">C2 and GRAM domain-containing protein</fullName>
    </submittedName>
</protein>
<dbReference type="PROSITE" id="PS50181">
    <property type="entry name" value="FBOX"/>
    <property type="match status" value="1"/>
</dbReference>
<evidence type="ECO:0000256" key="5">
    <source>
        <dbReference type="SAM" id="MobiDB-lite"/>
    </source>
</evidence>
<gene>
    <name evidence="9" type="ORF">Fot_39406</name>
</gene>
<feature type="domain" description="C2" evidence="6">
    <location>
        <begin position="90"/>
        <end position="209"/>
    </location>
</feature>
<keyword evidence="4" id="KW-0472">Membrane</keyword>
<evidence type="ECO:0000313" key="10">
    <source>
        <dbReference type="Proteomes" id="UP001604277"/>
    </source>
</evidence>
<dbReference type="SMART" id="SM00256">
    <property type="entry name" value="FBOX"/>
    <property type="match status" value="1"/>
</dbReference>
<dbReference type="Proteomes" id="UP001604277">
    <property type="component" value="Unassembled WGS sequence"/>
</dbReference>
<sequence>MEVKFQDSDETVFQLLFSDLPEDVQLYILSFLDPSELGSFACTSKKFFSLCRDYQCLWFSMCNRMWGSCTHLKRWGQGKISYKDLYQILSEYETLIGFWHRCGITIAASLLVRVIEARNIPAMDPNGFSDPYVKLQLGRQRFRTKVVKKCLNPSWCEEFTFKVDDLKAKLVLAVLDEDKYFNDDYVGQVKVSVSQVFEANDKSLATAWYTLQPRNKKAKNKDCGEILVTIWFSQNSSVLDLPSLADPATLTRKGADIGMDSPLMSSPLRSASPMRVEEGVSFKEEKPSAPTFAGRIAQIFNKNADTASTSSVEVPDVSELSESANPGVSENKSEEQSSTIDFEEVMKMMETKEQGGEVPSNLPGGVVVDQLYAIAPGELNAVLFSPDSSFMKTIADVQGSTELQLGPWKFENGSESLKRVVTYIKAPSKLIKALKATEEQTYMIADGKAFAVLASVSTLDAPYGKTFKAEVLYCITLGPELPSGEQSSRLVVSWRMNFLQSTIMKGMIEGGARQGIKESFEQFQKLLSQNVKPADVKETGSEKDQVLASLQVEHQSDWKLAVQYLTNFTVISSIFMGLYVLVHIWLAMPSTVQGLEFLGLDLPDSIGEVIVCGALVLQGKRVLELISRFMQARVQRGSDHGIKAQGEGWLLTVALIEGSNLAAVESSGFSDPYVVFTCNGKTRTSSIKFQKSDPLWNEIFEFDAMDEPPSVLDVEVFDFDGPFDDATSLGRAEINFLKTNISDLSDVWIPLQGKLAQACQSKLHLRVFLNDTRGSNVVIDYLTKMEKEVGKKIKLRSPQTNFAFQKLFALPPVEFLINDFACHLKRKMPLQGRLFLSARIIGFHADLFGHKTKFFFLWEDIEDIQVIPPTLSSMGSPIIIMTLWPGRGFDARHGARTQDAEGRLKFHFHSFVSFSMAQRTIMALWKARALTLEQKVQIVDEESEANSVQTAEEESLAKNLLAAEEFEAKSLQAVDEESEAKSLQTEETGSFLGAENINMYRVYSSVLSLPTSFFMELFRGSEIDRRVMERAGCLNYSNSPWESEKPDVYQRQLYYKFDKLISRYRGEVTSTQQKSRLSGKNGWLIEEVMTLHGVPLGDFFTLHLRYQVEDLPSRSVGCNVQVDFGITWSKDSKQQKRITKNILSNLQERLTVMFSVLEKEYVSGT</sequence>
<dbReference type="SUPFAM" id="SSF81383">
    <property type="entry name" value="F-box domain"/>
    <property type="match status" value="1"/>
</dbReference>
<feature type="compositionally biased region" description="Polar residues" evidence="5">
    <location>
        <begin position="320"/>
        <end position="338"/>
    </location>
</feature>
<dbReference type="PRINTS" id="PR00360">
    <property type="entry name" value="C2DOMAIN"/>
</dbReference>
<dbReference type="AlphaFoldDB" id="A0ABD1S4H6"/>
<dbReference type="SMART" id="SM00568">
    <property type="entry name" value="GRAM"/>
    <property type="match status" value="1"/>
</dbReference>
<keyword evidence="10" id="KW-1185">Reference proteome</keyword>
<dbReference type="InterPro" id="IPR004182">
    <property type="entry name" value="GRAM"/>
</dbReference>
<dbReference type="SMART" id="SM00239">
    <property type="entry name" value="C2"/>
    <property type="match status" value="2"/>
</dbReference>
<evidence type="ECO:0000256" key="3">
    <source>
        <dbReference type="ARBA" id="ARBA00022989"/>
    </source>
</evidence>
<dbReference type="Gene3D" id="1.20.1280.50">
    <property type="match status" value="1"/>
</dbReference>
<dbReference type="PANTHER" id="PTHR46296:SF8">
    <property type="entry name" value="OS06G0297800 PROTEIN"/>
    <property type="match status" value="1"/>
</dbReference>
<evidence type="ECO:0000313" key="9">
    <source>
        <dbReference type="EMBL" id="KAL2495649.1"/>
    </source>
</evidence>
<dbReference type="InterPro" id="IPR011993">
    <property type="entry name" value="PH-like_dom_sf"/>
</dbReference>
<evidence type="ECO:0000259" key="7">
    <source>
        <dbReference type="PROSITE" id="PS50181"/>
    </source>
</evidence>
<dbReference type="InterPro" id="IPR044511">
    <property type="entry name" value="At1g03370/At5g50170-like"/>
</dbReference>
<evidence type="ECO:0000256" key="2">
    <source>
        <dbReference type="ARBA" id="ARBA00022692"/>
    </source>
</evidence>